<accession>A0ABD2INZ9</accession>
<name>A0ABD2INZ9_HETSC</name>
<dbReference type="Proteomes" id="UP001620645">
    <property type="component" value="Unassembled WGS sequence"/>
</dbReference>
<gene>
    <name evidence="2" type="ORF">niasHS_014772</name>
</gene>
<feature type="chain" id="PRO_5044875190" evidence="1">
    <location>
        <begin position="40"/>
        <end position="153"/>
    </location>
</feature>
<dbReference type="AlphaFoldDB" id="A0ABD2INZ9"/>
<evidence type="ECO:0000256" key="1">
    <source>
        <dbReference type="SAM" id="SignalP"/>
    </source>
</evidence>
<organism evidence="2 3">
    <name type="scientific">Heterodera schachtii</name>
    <name type="common">Sugarbeet cyst nematode worm</name>
    <name type="synonym">Tylenchus schachtii</name>
    <dbReference type="NCBI Taxonomy" id="97005"/>
    <lineage>
        <taxon>Eukaryota</taxon>
        <taxon>Metazoa</taxon>
        <taxon>Ecdysozoa</taxon>
        <taxon>Nematoda</taxon>
        <taxon>Chromadorea</taxon>
        <taxon>Rhabditida</taxon>
        <taxon>Tylenchina</taxon>
        <taxon>Tylenchomorpha</taxon>
        <taxon>Tylenchoidea</taxon>
        <taxon>Heteroderidae</taxon>
        <taxon>Heteroderinae</taxon>
        <taxon>Heterodera</taxon>
    </lineage>
</organism>
<reference evidence="2 3" key="1">
    <citation type="submission" date="2024-10" db="EMBL/GenBank/DDBJ databases">
        <authorList>
            <person name="Kim D."/>
        </authorList>
    </citation>
    <scope>NUCLEOTIDE SEQUENCE [LARGE SCALE GENOMIC DNA]</scope>
    <source>
        <strain evidence="2">Taebaek</strain>
    </source>
</reference>
<feature type="signal peptide" evidence="1">
    <location>
        <begin position="1"/>
        <end position="39"/>
    </location>
</feature>
<evidence type="ECO:0000313" key="2">
    <source>
        <dbReference type="EMBL" id="KAL3078990.1"/>
    </source>
</evidence>
<comment type="caution">
    <text evidence="2">The sequence shown here is derived from an EMBL/GenBank/DDBJ whole genome shotgun (WGS) entry which is preliminary data.</text>
</comment>
<sequence>MSAVRRTSSLCSSSANANPSLPMLFPPFLLLLLVPLAQGGTWLSFNQNNGGIDGGLIGVPRGEYSADAMRSGGQLAVREGEQLLGLLRMCRQKSLKRSQHNLEGLCSALFQMAKEQRRRKRRDILGRERHQNEMATKRPFLPIGEDEEQWLWW</sequence>
<keyword evidence="1" id="KW-0732">Signal</keyword>
<dbReference type="EMBL" id="JBICCN010000309">
    <property type="protein sequence ID" value="KAL3078990.1"/>
    <property type="molecule type" value="Genomic_DNA"/>
</dbReference>
<evidence type="ECO:0000313" key="3">
    <source>
        <dbReference type="Proteomes" id="UP001620645"/>
    </source>
</evidence>
<protein>
    <submittedName>
        <fullName evidence="2">Uncharacterized protein</fullName>
    </submittedName>
</protein>
<keyword evidence="3" id="KW-1185">Reference proteome</keyword>
<proteinExistence type="predicted"/>